<keyword evidence="2" id="KW-0067">ATP-binding</keyword>
<dbReference type="Pfam" id="PF01656">
    <property type="entry name" value="CbiA"/>
    <property type="match status" value="1"/>
</dbReference>
<evidence type="ECO:0000313" key="6">
    <source>
        <dbReference type="Proteomes" id="UP000636888"/>
    </source>
</evidence>
<dbReference type="InterPro" id="IPR050445">
    <property type="entry name" value="Bact_polysacc_biosynth/exp"/>
</dbReference>
<dbReference type="RefSeq" id="WP_199383077.1">
    <property type="nucleotide sequence ID" value="NZ_JAEMHM010000004.1"/>
</dbReference>
<name>A0A8J7JE73_9BACT</name>
<dbReference type="CDD" id="cd05387">
    <property type="entry name" value="BY-kinase"/>
    <property type="match status" value="1"/>
</dbReference>
<dbReference type="GO" id="GO:0005886">
    <property type="term" value="C:plasma membrane"/>
    <property type="evidence" value="ECO:0007669"/>
    <property type="project" value="TreeGrafter"/>
</dbReference>
<keyword evidence="5" id="KW-0808">Transferase</keyword>
<keyword evidence="1" id="KW-0547">Nucleotide-binding</keyword>
<comment type="caution">
    <text evidence="5">The sequence shown here is derived from an EMBL/GenBank/DDBJ whole genome shotgun (WGS) entry which is preliminary data.</text>
</comment>
<evidence type="ECO:0000259" key="4">
    <source>
        <dbReference type="Pfam" id="PF01656"/>
    </source>
</evidence>
<gene>
    <name evidence="5" type="ORF">JFN93_05940</name>
</gene>
<proteinExistence type="predicted"/>
<dbReference type="AlphaFoldDB" id="A0A8J7JE73"/>
<dbReference type="InterPro" id="IPR002586">
    <property type="entry name" value="CobQ/CobB/MinD/ParA_Nub-bd_dom"/>
</dbReference>
<evidence type="ECO:0000256" key="3">
    <source>
        <dbReference type="SAM" id="MobiDB-lite"/>
    </source>
</evidence>
<feature type="domain" description="CobQ/CobB/MinD/ParA nucleotide binding" evidence="4">
    <location>
        <begin position="145"/>
        <end position="314"/>
    </location>
</feature>
<evidence type="ECO:0000256" key="1">
    <source>
        <dbReference type="ARBA" id="ARBA00022741"/>
    </source>
</evidence>
<dbReference type="EMBL" id="JAEMHM010000004">
    <property type="protein sequence ID" value="MBJ6724239.1"/>
    <property type="molecule type" value="Genomic_DNA"/>
</dbReference>
<dbReference type="InterPro" id="IPR027417">
    <property type="entry name" value="P-loop_NTPase"/>
</dbReference>
<evidence type="ECO:0000313" key="5">
    <source>
        <dbReference type="EMBL" id="MBJ6724239.1"/>
    </source>
</evidence>
<protein>
    <submittedName>
        <fullName evidence="5">Tyrosine protein kinase</fullName>
    </submittedName>
</protein>
<organism evidence="5 6">
    <name type="scientific">Geomesophilobacter sediminis</name>
    <dbReference type="NCBI Taxonomy" id="2798584"/>
    <lineage>
        <taxon>Bacteria</taxon>
        <taxon>Pseudomonadati</taxon>
        <taxon>Thermodesulfobacteriota</taxon>
        <taxon>Desulfuromonadia</taxon>
        <taxon>Geobacterales</taxon>
        <taxon>Geobacteraceae</taxon>
        <taxon>Geomesophilobacter</taxon>
    </lineage>
</organism>
<sequence>MAISKSSLKKTKDPSEPQGPELTDAETTAAGPDPDGTQREEGTGFKVFRGTLGKGRQKKEVAEAAAEPVEAEVILPAPRRPSDVAKMGYVSPVYHLSRTVKLNPRLLAGNRVVAFLPDSPEVEFYRQLRTRILQQTAGERGATVMITSPLPGEGKTLTSINLALTFAKEFKQTALLVDCDLRKQQIHETLGFASDRGLVDYLLDDCPVPELFVWPGVEKLTVISGGKKVNDSCELLGSPGMADLVADMRSRYPERYVFFDTPSVLSGADALAFAPLVDYILVVVQRGKTSLADLNRALELLPGEKILGVVMNRY</sequence>
<reference evidence="5" key="1">
    <citation type="submission" date="2020-12" db="EMBL/GenBank/DDBJ databases">
        <title>Geomonas sp. Red875, isolated from river sediment.</title>
        <authorList>
            <person name="Xu Z."/>
            <person name="Zhang Z."/>
            <person name="Masuda Y."/>
            <person name="Itoh H."/>
            <person name="Senoo K."/>
        </authorList>
    </citation>
    <scope>NUCLEOTIDE SEQUENCE</scope>
    <source>
        <strain evidence="5">Red875</strain>
    </source>
</reference>
<feature type="region of interest" description="Disordered" evidence="3">
    <location>
        <begin position="1"/>
        <end position="48"/>
    </location>
</feature>
<accession>A0A8J7JE73</accession>
<dbReference type="InterPro" id="IPR005702">
    <property type="entry name" value="Wzc-like_C"/>
</dbReference>
<keyword evidence="6" id="KW-1185">Reference proteome</keyword>
<dbReference type="PANTHER" id="PTHR32309">
    <property type="entry name" value="TYROSINE-PROTEIN KINASE"/>
    <property type="match status" value="1"/>
</dbReference>
<dbReference type="Proteomes" id="UP000636888">
    <property type="component" value="Unassembled WGS sequence"/>
</dbReference>
<dbReference type="GO" id="GO:0004713">
    <property type="term" value="F:protein tyrosine kinase activity"/>
    <property type="evidence" value="ECO:0007669"/>
    <property type="project" value="TreeGrafter"/>
</dbReference>
<dbReference type="Gene3D" id="3.40.50.300">
    <property type="entry name" value="P-loop containing nucleotide triphosphate hydrolases"/>
    <property type="match status" value="1"/>
</dbReference>
<evidence type="ECO:0000256" key="2">
    <source>
        <dbReference type="ARBA" id="ARBA00022840"/>
    </source>
</evidence>
<dbReference type="SUPFAM" id="SSF52540">
    <property type="entry name" value="P-loop containing nucleoside triphosphate hydrolases"/>
    <property type="match status" value="1"/>
</dbReference>
<keyword evidence="5" id="KW-0418">Kinase</keyword>
<dbReference type="PANTHER" id="PTHR32309:SF13">
    <property type="entry name" value="FERRIC ENTEROBACTIN TRANSPORT PROTEIN FEPE"/>
    <property type="match status" value="1"/>
</dbReference>